<gene>
    <name evidence="1" type="ORF">MM415B02780_0009</name>
</gene>
<dbReference type="AlphaFoldDB" id="A0A6M3L1B6"/>
<reference evidence="1" key="1">
    <citation type="submission" date="2020-03" db="EMBL/GenBank/DDBJ databases">
        <title>The deep terrestrial virosphere.</title>
        <authorList>
            <person name="Holmfeldt K."/>
            <person name="Nilsson E."/>
            <person name="Simone D."/>
            <person name="Lopez-Fernandez M."/>
            <person name="Wu X."/>
            <person name="de Brujin I."/>
            <person name="Lundin D."/>
            <person name="Andersson A."/>
            <person name="Bertilsson S."/>
            <person name="Dopson M."/>
        </authorList>
    </citation>
    <scope>NUCLEOTIDE SEQUENCE</scope>
    <source>
        <strain evidence="1">MM415B02780</strain>
    </source>
</reference>
<evidence type="ECO:0008006" key="2">
    <source>
        <dbReference type="Google" id="ProtNLM"/>
    </source>
</evidence>
<proteinExistence type="predicted"/>
<evidence type="ECO:0000313" key="1">
    <source>
        <dbReference type="EMBL" id="QJA88333.1"/>
    </source>
</evidence>
<sequence length="57" mass="6618">MQAGWEEIIGVELTEEYVEIAEARLKYWENESIETNCEENMVQKDQLKLPIGEVSSD</sequence>
<name>A0A6M3L1B6_9ZZZZ</name>
<organism evidence="1">
    <name type="scientific">viral metagenome</name>
    <dbReference type="NCBI Taxonomy" id="1070528"/>
    <lineage>
        <taxon>unclassified sequences</taxon>
        <taxon>metagenomes</taxon>
        <taxon>organismal metagenomes</taxon>
    </lineage>
</organism>
<accession>A0A6M3L1B6</accession>
<protein>
    <recommendedName>
        <fullName evidence="2">Methyltransferase</fullName>
    </recommendedName>
</protein>
<dbReference type="EMBL" id="MT142771">
    <property type="protein sequence ID" value="QJA88333.1"/>
    <property type="molecule type" value="Genomic_DNA"/>
</dbReference>